<dbReference type="EMBL" id="BONY01000037">
    <property type="protein sequence ID" value="GIH07482.1"/>
    <property type="molecule type" value="Genomic_DNA"/>
</dbReference>
<evidence type="ECO:0000313" key="1">
    <source>
        <dbReference type="EMBL" id="GIH07482.1"/>
    </source>
</evidence>
<dbReference type="RefSeq" id="WP_203911274.1">
    <property type="nucleotide sequence ID" value="NZ_BONY01000037.1"/>
</dbReference>
<accession>A0A8J3VIK1</accession>
<dbReference type="Gene3D" id="3.90.320.10">
    <property type="match status" value="1"/>
</dbReference>
<evidence type="ECO:0008006" key="3">
    <source>
        <dbReference type="Google" id="ProtNLM"/>
    </source>
</evidence>
<proteinExistence type="predicted"/>
<organism evidence="1 2">
    <name type="scientific">Rhizocola hellebori</name>
    <dbReference type="NCBI Taxonomy" id="1392758"/>
    <lineage>
        <taxon>Bacteria</taxon>
        <taxon>Bacillati</taxon>
        <taxon>Actinomycetota</taxon>
        <taxon>Actinomycetes</taxon>
        <taxon>Micromonosporales</taxon>
        <taxon>Micromonosporaceae</taxon>
        <taxon>Rhizocola</taxon>
    </lineage>
</organism>
<evidence type="ECO:0000313" key="2">
    <source>
        <dbReference type="Proteomes" id="UP000612899"/>
    </source>
</evidence>
<sequence length="331" mass="35968">MTAPAKTQQPCDDPFCSGPQACGWLPVEHIRPNQGGRGIVPKPTTASVAVAQTPVGGIVATDASTKPDSTVETMREVLTSLDASRPRSMQTTLGPSELGTPCGRQIAMKLAGVPRQLPANRPPWAPMQGTAIHGLMEEALEHHNTQLGRERWIIEQRLEIDPGLHDTPGISGHGDAFDTDWAMVVDWKFVGTTALREVKRKTIPNELLVKPDYRVQAHLYGLGHERAGREVRWVRLVFLARSHDYNDSAEWTERYDPEIAHKAVARYYASLDMLGKLPLAATPALWAAVPATPGKSCDWCPFRRAGGPADATGCPGDSQAKIDKQVAGLIA</sequence>
<keyword evidence="2" id="KW-1185">Reference proteome</keyword>
<dbReference type="InterPro" id="IPR011604">
    <property type="entry name" value="PDDEXK-like_dom_sf"/>
</dbReference>
<dbReference type="Proteomes" id="UP000612899">
    <property type="component" value="Unassembled WGS sequence"/>
</dbReference>
<reference evidence="1" key="1">
    <citation type="submission" date="2021-01" db="EMBL/GenBank/DDBJ databases">
        <title>Whole genome shotgun sequence of Rhizocola hellebori NBRC 109834.</title>
        <authorList>
            <person name="Komaki H."/>
            <person name="Tamura T."/>
        </authorList>
    </citation>
    <scope>NUCLEOTIDE SEQUENCE</scope>
    <source>
        <strain evidence="1">NBRC 109834</strain>
    </source>
</reference>
<comment type="caution">
    <text evidence="1">The sequence shown here is derived from an EMBL/GenBank/DDBJ whole genome shotgun (WGS) entry which is preliminary data.</text>
</comment>
<gene>
    <name evidence="1" type="ORF">Rhe02_55490</name>
</gene>
<protein>
    <recommendedName>
        <fullName evidence="3">PD-(D/E)XK endonuclease-like domain-containing protein</fullName>
    </recommendedName>
</protein>
<dbReference type="AlphaFoldDB" id="A0A8J3VIK1"/>
<name>A0A8J3VIK1_9ACTN</name>